<evidence type="ECO:0000256" key="7">
    <source>
        <dbReference type="ARBA" id="ARBA00023136"/>
    </source>
</evidence>
<dbReference type="Proteomes" id="UP000076842">
    <property type="component" value="Unassembled WGS sequence"/>
</dbReference>
<sequence>MSSDDARLQLLYAPHVTSNTATLATYKWLCTSFAGSIAGVLGLENYAGFALFVGSIVLTSVGVWVLLCGGKDVDRFVQGGWWEIMNPGQENIASFILFWTLFYGIVHVYD</sequence>
<keyword evidence="7 8" id="KW-0472">Membrane</keyword>
<evidence type="ECO:0000313" key="9">
    <source>
        <dbReference type="EMBL" id="KZT60845.1"/>
    </source>
</evidence>
<evidence type="ECO:0000256" key="5">
    <source>
        <dbReference type="ARBA" id="ARBA00022824"/>
    </source>
</evidence>
<dbReference type="OrthoDB" id="16510at2759"/>
<keyword evidence="6 8" id="KW-1133">Transmembrane helix</keyword>
<evidence type="ECO:0000313" key="10">
    <source>
        <dbReference type="Proteomes" id="UP000076842"/>
    </source>
</evidence>
<dbReference type="AlphaFoldDB" id="A0A165IPR9"/>
<keyword evidence="10" id="KW-1185">Reference proteome</keyword>
<dbReference type="InterPro" id="IPR008504">
    <property type="entry name" value="Emc6"/>
</dbReference>
<accession>A0A165IPR9</accession>
<dbReference type="GO" id="GO:0034975">
    <property type="term" value="P:protein folding in endoplasmic reticulum"/>
    <property type="evidence" value="ECO:0007669"/>
    <property type="project" value="TreeGrafter"/>
</dbReference>
<feature type="transmembrane region" description="Helical" evidence="8">
    <location>
        <begin position="91"/>
        <end position="109"/>
    </location>
</feature>
<organism evidence="9 10">
    <name type="scientific">Calocera cornea HHB12733</name>
    <dbReference type="NCBI Taxonomy" id="1353952"/>
    <lineage>
        <taxon>Eukaryota</taxon>
        <taxon>Fungi</taxon>
        <taxon>Dikarya</taxon>
        <taxon>Basidiomycota</taxon>
        <taxon>Agaricomycotina</taxon>
        <taxon>Dacrymycetes</taxon>
        <taxon>Dacrymycetales</taxon>
        <taxon>Dacrymycetaceae</taxon>
        <taxon>Calocera</taxon>
    </lineage>
</organism>
<reference evidence="9 10" key="1">
    <citation type="journal article" date="2016" name="Mol. Biol. Evol.">
        <title>Comparative Genomics of Early-Diverging Mushroom-Forming Fungi Provides Insights into the Origins of Lignocellulose Decay Capabilities.</title>
        <authorList>
            <person name="Nagy L.G."/>
            <person name="Riley R."/>
            <person name="Tritt A."/>
            <person name="Adam C."/>
            <person name="Daum C."/>
            <person name="Floudas D."/>
            <person name="Sun H."/>
            <person name="Yadav J.S."/>
            <person name="Pangilinan J."/>
            <person name="Larsson K.H."/>
            <person name="Matsuura K."/>
            <person name="Barry K."/>
            <person name="Labutti K."/>
            <person name="Kuo R."/>
            <person name="Ohm R.A."/>
            <person name="Bhattacharya S.S."/>
            <person name="Shirouzu T."/>
            <person name="Yoshinaga Y."/>
            <person name="Martin F.M."/>
            <person name="Grigoriev I.V."/>
            <person name="Hibbett D.S."/>
        </authorList>
    </citation>
    <scope>NUCLEOTIDE SEQUENCE [LARGE SCALE GENOMIC DNA]</scope>
    <source>
        <strain evidence="9 10">HHB12733</strain>
    </source>
</reference>
<dbReference type="InParanoid" id="A0A165IPR9"/>
<evidence type="ECO:0000256" key="1">
    <source>
        <dbReference type="ARBA" id="ARBA00004477"/>
    </source>
</evidence>
<dbReference type="FunCoup" id="A0A165IPR9">
    <property type="interactions" value="192"/>
</dbReference>
<protein>
    <recommendedName>
        <fullName evidence="3">ER membrane protein complex subunit 6</fullName>
    </recommendedName>
</protein>
<dbReference type="InterPro" id="IPR029008">
    <property type="entry name" value="EMC6-like"/>
</dbReference>
<dbReference type="Pfam" id="PF07019">
    <property type="entry name" value="EMC6"/>
    <property type="match status" value="1"/>
</dbReference>
<comment type="subcellular location">
    <subcellularLocation>
        <location evidence="1">Endoplasmic reticulum membrane</location>
        <topology evidence="1">Multi-pass membrane protein</topology>
    </subcellularLocation>
</comment>
<name>A0A165IPR9_9BASI</name>
<dbReference type="EMBL" id="KV423928">
    <property type="protein sequence ID" value="KZT60845.1"/>
    <property type="molecule type" value="Genomic_DNA"/>
</dbReference>
<keyword evidence="4 8" id="KW-0812">Transmembrane</keyword>
<dbReference type="GO" id="GO:0000045">
    <property type="term" value="P:autophagosome assembly"/>
    <property type="evidence" value="ECO:0007669"/>
    <property type="project" value="TreeGrafter"/>
</dbReference>
<gene>
    <name evidence="9" type="ORF">CALCODRAFT_515201</name>
</gene>
<proteinExistence type="inferred from homology"/>
<feature type="transmembrane region" description="Helical" evidence="8">
    <location>
        <begin position="46"/>
        <end position="70"/>
    </location>
</feature>
<dbReference type="PANTHER" id="PTHR20994:SF0">
    <property type="entry name" value="ER MEMBRANE PROTEIN COMPLEX SUBUNIT 6"/>
    <property type="match status" value="1"/>
</dbReference>
<dbReference type="GO" id="GO:0072546">
    <property type="term" value="C:EMC complex"/>
    <property type="evidence" value="ECO:0007669"/>
    <property type="project" value="InterPro"/>
</dbReference>
<evidence type="ECO:0000256" key="3">
    <source>
        <dbReference type="ARBA" id="ARBA00020827"/>
    </source>
</evidence>
<evidence type="ECO:0000256" key="2">
    <source>
        <dbReference type="ARBA" id="ARBA00009436"/>
    </source>
</evidence>
<evidence type="ECO:0000256" key="4">
    <source>
        <dbReference type="ARBA" id="ARBA00022692"/>
    </source>
</evidence>
<evidence type="ECO:0000256" key="6">
    <source>
        <dbReference type="ARBA" id="ARBA00022989"/>
    </source>
</evidence>
<keyword evidence="5" id="KW-0256">Endoplasmic reticulum</keyword>
<dbReference type="PANTHER" id="PTHR20994">
    <property type="entry name" value="ER MEMBRANE PROTEIN COMPLEX SUBUNIT 6"/>
    <property type="match status" value="1"/>
</dbReference>
<evidence type="ECO:0000256" key="8">
    <source>
        <dbReference type="SAM" id="Phobius"/>
    </source>
</evidence>
<dbReference type="STRING" id="1353952.A0A165IPR9"/>
<comment type="similarity">
    <text evidence="2">Belongs to the EMC6 family.</text>
</comment>